<gene>
    <name evidence="2" type="ORF">NVP1238A_15</name>
</gene>
<accession>A0A2I7RUF7</accession>
<dbReference type="Proteomes" id="UP000269348">
    <property type="component" value="Segment"/>
</dbReference>
<feature type="compositionally biased region" description="Low complexity" evidence="1">
    <location>
        <begin position="67"/>
        <end position="81"/>
    </location>
</feature>
<proteinExistence type="predicted"/>
<evidence type="ECO:0008006" key="4">
    <source>
        <dbReference type="Google" id="ProtNLM"/>
    </source>
</evidence>
<dbReference type="EMBL" id="MG592603">
    <property type="protein sequence ID" value="AUR97264.1"/>
    <property type="molecule type" value="Genomic_DNA"/>
</dbReference>
<sequence>MATIEDLANQVGELTDATTDLLTEVNGQKGRLENLADGAQDSANDAQSHANASAGSAIDSSNYANDSAGSAQQSATSAAEAKTYRDQAEEISGLDTVEEAVDLALDARHFGVLSEAEAEAIRADNNEQFAASGFVHMGLAREDGGSMIRINEGAWSRINEDFPDQLALGYSQTDTGRVGNSKTEQARTIIAGCVSTIQTNAYGGYGYHTVKFPEAPNGTVTYDSATGVITDFTKDVDPKYGDVAADVNEAVARAFEGEVKNGDFRFGDNGDWNVGGNTPPTLTTDGAYFSAIDGTIVPEFSSIIGEAYEVEVNVVPDTPTAGNLGSLSYNSGVRIGYLVEGINKITYTHDALQTSTDLYLQSWVAGLTISNVSIRKVTNEVVTERVDMWGFEQWHEEVTDGEVFDCVQSLATTFGDTDVPTVLSKRPLSYFQVYDGQFEDPSAINDQYRCVDWNTITDVQKVKVAAYLKEKLFVGENGNLVNVRIRQRTIAGAGNGDWYSTNSTATGRMQVTPHIDSRLAPRGARDASNDYHIGFANDCFEGDTTSVGVWKLVVSTQTIDVAYKSECYFLVCGTVPRLNQGAYHPRFNEMGADGFTTGDGQRRAYWYEADLMNTPTAPRDCFVAGSGGYPRPADTFRYGHGFISSGGSGRPDGRFYDAIYAGGVGGCIDMRLSAHDASSTEKASEVRASVENGTYRGIEDLTKTYVLGLGDGAYFYCYGTGTPIRPNGDNSPQLSGGVANWLGATSTDTTYMLQGENRTTQDWLAQGFHCYLKGTGGNEAADATETTQTTEYFFRISGTTSGDLMHLTPMEGYPVRGGTNGTRLILNNCTLTFTVNSWQGDSYGMDTKKSDISVSGEFTQQTLYGDPSTLLQALPDGWYGDWGGLIS</sequence>
<evidence type="ECO:0000313" key="2">
    <source>
        <dbReference type="EMBL" id="AUR97264.1"/>
    </source>
</evidence>
<protein>
    <recommendedName>
        <fullName evidence="4">Coil containing protein</fullName>
    </recommendedName>
</protein>
<feature type="compositionally biased region" description="Polar residues" evidence="1">
    <location>
        <begin position="41"/>
        <end position="65"/>
    </location>
</feature>
<feature type="region of interest" description="Disordered" evidence="1">
    <location>
        <begin position="36"/>
        <end position="83"/>
    </location>
</feature>
<keyword evidence="3" id="KW-1185">Reference proteome</keyword>
<evidence type="ECO:0000313" key="3">
    <source>
        <dbReference type="Proteomes" id="UP000269348"/>
    </source>
</evidence>
<reference evidence="2 3" key="1">
    <citation type="submission" date="2017-11" db="EMBL/GenBank/DDBJ databases">
        <title>A major lineage of nontailed dsDNA viruses as unrecognized killers of marine bacteria.</title>
        <authorList>
            <person name="Kauffman K.M."/>
            <person name="Hussain F.A."/>
            <person name="Yang J."/>
            <person name="Arevalo P."/>
            <person name="Brown J.M."/>
            <person name="Chang W.K."/>
            <person name="VanInsberghe D."/>
            <person name="Elsherbini J."/>
            <person name="Cutler M.B."/>
            <person name="Kelly L."/>
            <person name="Polz M.F."/>
        </authorList>
    </citation>
    <scope>NUCLEOTIDE SEQUENCE [LARGE SCALE GENOMIC DNA]</scope>
</reference>
<evidence type="ECO:0000256" key="1">
    <source>
        <dbReference type="SAM" id="MobiDB-lite"/>
    </source>
</evidence>
<organism evidence="2 3">
    <name type="scientific">Vibrio phage 1.238.A._10N.261.52.F10</name>
    <dbReference type="NCBI Taxonomy" id="1881231"/>
    <lineage>
        <taxon>Viruses</taxon>
        <taxon>Duplodnaviria</taxon>
        <taxon>Heunggongvirae</taxon>
        <taxon>Uroviricota</taxon>
        <taxon>Caudoviricetes</taxon>
        <taxon>Schitoviridae</taxon>
        <taxon>Pariacacavirus</taxon>
        <taxon>Pariacacavirus 1238A</taxon>
    </lineage>
</organism>
<name>A0A2I7RUF7_9CAUD</name>